<organism evidence="6 7">
    <name type="scientific">Liquorilactobacillus ghanensis DSM 18630</name>
    <dbReference type="NCBI Taxonomy" id="1423750"/>
    <lineage>
        <taxon>Bacteria</taxon>
        <taxon>Bacillati</taxon>
        <taxon>Bacillota</taxon>
        <taxon>Bacilli</taxon>
        <taxon>Lactobacillales</taxon>
        <taxon>Lactobacillaceae</taxon>
        <taxon>Liquorilactobacillus</taxon>
    </lineage>
</organism>
<dbReference type="GO" id="GO:0032993">
    <property type="term" value="C:protein-DNA complex"/>
    <property type="evidence" value="ECO:0007669"/>
    <property type="project" value="TreeGrafter"/>
</dbReference>
<evidence type="ECO:0000256" key="3">
    <source>
        <dbReference type="ARBA" id="ARBA00023125"/>
    </source>
</evidence>
<dbReference type="InterPro" id="IPR036390">
    <property type="entry name" value="WH_DNA-bd_sf"/>
</dbReference>
<gene>
    <name evidence="6" type="ORF">FC89_GL001996</name>
</gene>
<proteinExistence type="inferred from homology"/>
<keyword evidence="2" id="KW-0805">Transcription regulation</keyword>
<dbReference type="PRINTS" id="PR00039">
    <property type="entry name" value="HTHLYSR"/>
</dbReference>
<dbReference type="SUPFAM" id="SSF53850">
    <property type="entry name" value="Periplasmic binding protein-like II"/>
    <property type="match status" value="1"/>
</dbReference>
<dbReference type="PATRIC" id="fig|1423750.3.peg.2037"/>
<sequence length="311" mass="36131">MKMRLQQLKYLEKIVDCGSINVAAKELFLTQPSLSKAIKELEAEMGIQILLRQQRGVSLTNDGREFMAYANQILDQVSLLDQKYKKQVLRKQLFSVSAQHYAFVVHAFVELIKNVNTEEFQFTLQETETENIIKDLASFKSELGVLYVNRFNEKVLQNLFRDNSLEFHPLFHVKPHVFVSRDNPLTQKKSLKLADLSDYPYLSYEQGDNNSFYFEEEILSNRNYKMNVKVSDRATIFNLMVGINGYTISSGIISSDLNDDKIVSIPLDVNEVSTIGWLKHKQLELSPIAQMYLEFLKEHIRKYHFQILNTN</sequence>
<dbReference type="GO" id="GO:0003700">
    <property type="term" value="F:DNA-binding transcription factor activity"/>
    <property type="evidence" value="ECO:0007669"/>
    <property type="project" value="InterPro"/>
</dbReference>
<evidence type="ECO:0000256" key="4">
    <source>
        <dbReference type="ARBA" id="ARBA00023163"/>
    </source>
</evidence>
<dbReference type="InterPro" id="IPR000847">
    <property type="entry name" value="LysR_HTH_N"/>
</dbReference>
<dbReference type="CDD" id="cd05466">
    <property type="entry name" value="PBP2_LTTR_substrate"/>
    <property type="match status" value="1"/>
</dbReference>
<dbReference type="PROSITE" id="PS50931">
    <property type="entry name" value="HTH_LYSR"/>
    <property type="match status" value="1"/>
</dbReference>
<protein>
    <submittedName>
        <fullName evidence="6">Transcription regulator</fullName>
    </submittedName>
</protein>
<comment type="caution">
    <text evidence="6">The sequence shown here is derived from an EMBL/GenBank/DDBJ whole genome shotgun (WGS) entry which is preliminary data.</text>
</comment>
<name>A0A0R1VQ68_9LACO</name>
<dbReference type="InterPro" id="IPR036388">
    <property type="entry name" value="WH-like_DNA-bd_sf"/>
</dbReference>
<dbReference type="PANTHER" id="PTHR30346">
    <property type="entry name" value="TRANSCRIPTIONAL DUAL REGULATOR HCAR-RELATED"/>
    <property type="match status" value="1"/>
</dbReference>
<keyword evidence="7" id="KW-1185">Reference proteome</keyword>
<evidence type="ECO:0000256" key="2">
    <source>
        <dbReference type="ARBA" id="ARBA00023015"/>
    </source>
</evidence>
<dbReference type="AlphaFoldDB" id="A0A0R1VQ68"/>
<evidence type="ECO:0000256" key="1">
    <source>
        <dbReference type="ARBA" id="ARBA00009437"/>
    </source>
</evidence>
<dbReference type="EMBL" id="AZGB01000003">
    <property type="protein sequence ID" value="KRM07889.1"/>
    <property type="molecule type" value="Genomic_DNA"/>
</dbReference>
<keyword evidence="4" id="KW-0804">Transcription</keyword>
<evidence type="ECO:0000313" key="6">
    <source>
        <dbReference type="EMBL" id="KRM07889.1"/>
    </source>
</evidence>
<dbReference type="Proteomes" id="UP000051451">
    <property type="component" value="Unassembled WGS sequence"/>
</dbReference>
<evidence type="ECO:0000313" key="7">
    <source>
        <dbReference type="Proteomes" id="UP000051451"/>
    </source>
</evidence>
<dbReference type="Pfam" id="PF03466">
    <property type="entry name" value="LysR_substrate"/>
    <property type="match status" value="1"/>
</dbReference>
<dbReference type="FunFam" id="1.10.10.10:FF:000001">
    <property type="entry name" value="LysR family transcriptional regulator"/>
    <property type="match status" value="1"/>
</dbReference>
<dbReference type="Pfam" id="PF00126">
    <property type="entry name" value="HTH_1"/>
    <property type="match status" value="1"/>
</dbReference>
<dbReference type="SUPFAM" id="SSF46785">
    <property type="entry name" value="Winged helix' DNA-binding domain"/>
    <property type="match status" value="1"/>
</dbReference>
<dbReference type="PANTHER" id="PTHR30346:SF0">
    <property type="entry name" value="HCA OPERON TRANSCRIPTIONAL ACTIVATOR HCAR"/>
    <property type="match status" value="1"/>
</dbReference>
<dbReference type="GO" id="GO:0003677">
    <property type="term" value="F:DNA binding"/>
    <property type="evidence" value="ECO:0007669"/>
    <property type="project" value="UniProtKB-KW"/>
</dbReference>
<evidence type="ECO:0000259" key="5">
    <source>
        <dbReference type="PROSITE" id="PS50931"/>
    </source>
</evidence>
<feature type="domain" description="HTH lysR-type" evidence="5">
    <location>
        <begin position="3"/>
        <end position="60"/>
    </location>
</feature>
<reference evidence="6 7" key="1">
    <citation type="journal article" date="2015" name="Genome Announc.">
        <title>Expanding the biotechnology potential of lactobacilli through comparative genomics of 213 strains and associated genera.</title>
        <authorList>
            <person name="Sun Z."/>
            <person name="Harris H.M."/>
            <person name="McCann A."/>
            <person name="Guo C."/>
            <person name="Argimon S."/>
            <person name="Zhang W."/>
            <person name="Yang X."/>
            <person name="Jeffery I.B."/>
            <person name="Cooney J.C."/>
            <person name="Kagawa T.F."/>
            <person name="Liu W."/>
            <person name="Song Y."/>
            <person name="Salvetti E."/>
            <person name="Wrobel A."/>
            <person name="Rasinkangas P."/>
            <person name="Parkhill J."/>
            <person name="Rea M.C."/>
            <person name="O'Sullivan O."/>
            <person name="Ritari J."/>
            <person name="Douillard F.P."/>
            <person name="Paul Ross R."/>
            <person name="Yang R."/>
            <person name="Briner A.E."/>
            <person name="Felis G.E."/>
            <person name="de Vos W.M."/>
            <person name="Barrangou R."/>
            <person name="Klaenhammer T.R."/>
            <person name="Caufield P.W."/>
            <person name="Cui Y."/>
            <person name="Zhang H."/>
            <person name="O'Toole P.W."/>
        </authorList>
    </citation>
    <scope>NUCLEOTIDE SEQUENCE [LARGE SCALE GENOMIC DNA]</scope>
    <source>
        <strain evidence="6 7">DSM 18630</strain>
    </source>
</reference>
<keyword evidence="3" id="KW-0238">DNA-binding</keyword>
<dbReference type="STRING" id="1423750.FC89_GL001996"/>
<dbReference type="Gene3D" id="3.40.190.290">
    <property type="match status" value="1"/>
</dbReference>
<dbReference type="InterPro" id="IPR005119">
    <property type="entry name" value="LysR_subst-bd"/>
</dbReference>
<accession>A0A0R1VQ68</accession>
<dbReference type="Gene3D" id="1.10.10.10">
    <property type="entry name" value="Winged helix-like DNA-binding domain superfamily/Winged helix DNA-binding domain"/>
    <property type="match status" value="1"/>
</dbReference>
<comment type="similarity">
    <text evidence="1">Belongs to the LysR transcriptional regulatory family.</text>
</comment>